<comment type="caution">
    <text evidence="1">The sequence shown here is derived from an EMBL/GenBank/DDBJ whole genome shotgun (WGS) entry which is preliminary data.</text>
</comment>
<gene>
    <name evidence="1" type="ORF">IPJ38_19990</name>
</gene>
<evidence type="ECO:0000313" key="2">
    <source>
        <dbReference type="Proteomes" id="UP000739411"/>
    </source>
</evidence>
<dbReference type="EMBL" id="JADJMS010000047">
    <property type="protein sequence ID" value="MBK7417040.1"/>
    <property type="molecule type" value="Genomic_DNA"/>
</dbReference>
<sequence length="187" mass="21071">MGAFAHQALRKKLIVINDSQFREGQSFINTGPLAAMAEVKSPTLWYPMSNIRSKVDGIGAVFFELKEALSVKPRKSTLKTDFSELNTDKSSLYFIHDLVLFAGAISYKELVQILVTLFGDKRYDLLHRLLGILRAAGLITNYMVEKNWIYRTVGRTPFLSYASDTNALMSTFRSTLIKSYPGRFSLG</sequence>
<reference evidence="1 2" key="1">
    <citation type="submission" date="2020-10" db="EMBL/GenBank/DDBJ databases">
        <title>Connecting structure to function with the recovery of over 1000 high-quality activated sludge metagenome-assembled genomes encoding full-length rRNA genes using long-read sequencing.</title>
        <authorList>
            <person name="Singleton C.M."/>
            <person name="Petriglieri F."/>
            <person name="Kristensen J.M."/>
            <person name="Kirkegaard R.H."/>
            <person name="Michaelsen T.Y."/>
            <person name="Andersen M.H."/>
            <person name="Karst S.M."/>
            <person name="Dueholm M.S."/>
            <person name="Nielsen P.H."/>
            <person name="Albertsen M."/>
        </authorList>
    </citation>
    <scope>NUCLEOTIDE SEQUENCE [LARGE SCALE GENOMIC DNA]</scope>
    <source>
        <strain evidence="1">EsbW_18-Q3-R4-48_BATAC.463</strain>
    </source>
</reference>
<accession>A0A935K0Y0</accession>
<organism evidence="1 2">
    <name type="scientific">Candidatus Dechloromonas phosphorivorans</name>
    <dbReference type="NCBI Taxonomy" id="2899244"/>
    <lineage>
        <taxon>Bacteria</taxon>
        <taxon>Pseudomonadati</taxon>
        <taxon>Pseudomonadota</taxon>
        <taxon>Betaproteobacteria</taxon>
        <taxon>Rhodocyclales</taxon>
        <taxon>Azonexaceae</taxon>
        <taxon>Dechloromonas</taxon>
    </lineage>
</organism>
<dbReference type="AlphaFoldDB" id="A0A935K0Y0"/>
<evidence type="ECO:0000313" key="1">
    <source>
        <dbReference type="EMBL" id="MBK7417040.1"/>
    </source>
</evidence>
<protein>
    <submittedName>
        <fullName evidence="1">Uncharacterized protein</fullName>
    </submittedName>
</protein>
<dbReference type="Proteomes" id="UP000739411">
    <property type="component" value="Unassembled WGS sequence"/>
</dbReference>
<name>A0A935K0Y0_9RHOO</name>
<proteinExistence type="predicted"/>